<accession>A0A1Y3YFY1</accession>
<dbReference type="Proteomes" id="UP000195386">
    <property type="component" value="Unassembled WGS sequence"/>
</dbReference>
<sequence length="353" mass="40171">VPQELRNIGLKVSFINSDGKVETWEFQGGTFTDVGSWKQQVQRTEIMKLKQEDLLLEEANNTNAKFISDWGWQKGNRDYATGAFKEGPYFVSDIVDVEGESFDFQTDKNADFVCCYSTDNGMSFRNSQWLDNYHIAGYTHVFIILADSKNHYTGPSNTNVYTTTQQKYFKNATKEDLDNCIKDLSDKVSLFDGRIKGLEVDAYGGNKDVSIPFPFNPCLFAQNGSDLTSDAYPDAYATDYLDLTVYDRFVVNGACILSFPYGVFYDADRKIIKTISPGGQSVVRQYPELVLERSEYPDNARYVRFHSYSKVDGKPIEYSCIGNKIVEGYDSRFARLENNFGNITSYSVFKEIH</sequence>
<feature type="non-terminal residue" evidence="1">
    <location>
        <position position="1"/>
    </location>
</feature>
<protein>
    <submittedName>
        <fullName evidence="1">Uncharacterized protein</fullName>
    </submittedName>
</protein>
<evidence type="ECO:0000313" key="1">
    <source>
        <dbReference type="EMBL" id="OUN96753.1"/>
    </source>
</evidence>
<proteinExistence type="predicted"/>
<evidence type="ECO:0000313" key="2">
    <source>
        <dbReference type="Proteomes" id="UP000195386"/>
    </source>
</evidence>
<reference evidence="2" key="1">
    <citation type="submission" date="2017-04" db="EMBL/GenBank/DDBJ databases">
        <title>Function of individual gut microbiota members based on whole genome sequencing of pure cultures obtained from chicken caecum.</title>
        <authorList>
            <person name="Medvecky M."/>
            <person name="Cejkova D."/>
            <person name="Polansky O."/>
            <person name="Karasova D."/>
            <person name="Kubasova T."/>
            <person name="Cizek A."/>
            <person name="Rychlik I."/>
        </authorList>
    </citation>
    <scope>NUCLEOTIDE SEQUENCE [LARGE SCALE GENOMIC DNA]</scope>
    <source>
        <strain evidence="2">An43</strain>
    </source>
</reference>
<comment type="caution">
    <text evidence="1">The sequence shown here is derived from an EMBL/GenBank/DDBJ whole genome shotgun (WGS) entry which is preliminary data.</text>
</comment>
<dbReference type="RefSeq" id="WP_162614329.1">
    <property type="nucleotide sequence ID" value="NZ_NFII01000032.1"/>
</dbReference>
<dbReference type="EMBL" id="NFII01000032">
    <property type="protein sequence ID" value="OUN96753.1"/>
    <property type="molecule type" value="Genomic_DNA"/>
</dbReference>
<name>A0A1Y3YFY1_9BACE</name>
<organism evidence="1 2">
    <name type="scientific">Bacteroides clarus</name>
    <dbReference type="NCBI Taxonomy" id="626929"/>
    <lineage>
        <taxon>Bacteria</taxon>
        <taxon>Pseudomonadati</taxon>
        <taxon>Bacteroidota</taxon>
        <taxon>Bacteroidia</taxon>
        <taxon>Bacteroidales</taxon>
        <taxon>Bacteroidaceae</taxon>
        <taxon>Bacteroides</taxon>
    </lineage>
</organism>
<dbReference type="AlphaFoldDB" id="A0A1Y3YFY1"/>
<gene>
    <name evidence="1" type="ORF">B5F97_17775</name>
</gene>